<evidence type="ECO:0000313" key="5">
    <source>
        <dbReference type="Proteomes" id="UP001140094"/>
    </source>
</evidence>
<dbReference type="Proteomes" id="UP001140094">
    <property type="component" value="Unassembled WGS sequence"/>
</dbReference>
<proteinExistence type="predicted"/>
<dbReference type="Pfam" id="PF00551">
    <property type="entry name" value="Formyl_trans_N"/>
    <property type="match status" value="1"/>
</dbReference>
<dbReference type="EC" id="2.1.2.9" evidence="4"/>
<evidence type="ECO:0000259" key="2">
    <source>
        <dbReference type="Pfam" id="PF00551"/>
    </source>
</evidence>
<dbReference type="PANTHER" id="PTHR11138">
    <property type="entry name" value="METHIONYL-TRNA FORMYLTRANSFERASE"/>
    <property type="match status" value="1"/>
</dbReference>
<dbReference type="SUPFAM" id="SSF50486">
    <property type="entry name" value="FMT C-terminal domain-like"/>
    <property type="match status" value="1"/>
</dbReference>
<dbReference type="InterPro" id="IPR005793">
    <property type="entry name" value="Formyl_trans_C"/>
</dbReference>
<dbReference type="GO" id="GO:0004479">
    <property type="term" value="F:methionyl-tRNA formyltransferase activity"/>
    <property type="evidence" value="ECO:0007669"/>
    <property type="project" value="UniProtKB-EC"/>
</dbReference>
<sequence length="467" mass="52535">MLALLLGRTWRAPVCLQRTSHGDLWRRGFSSTKSVDGLKVLFFGTDEFAGCTISSMMNQNYSLNPPIEHIEVVCPQTTYKRRGKKEVIDWRSYAGAKASSLGIKVHFTTSRVMTDWQIPDVDEKAGGGKFDIGVVSSFGSFLPERIINSFPKGMINLHPSLLPKYRGPSPIQTALLNGDEITGVTVQEVHPKRYDAGNILAQLPYKIESKYKRTDLMVLMGHLGGGLLTKVLGQLDMLREKALVQDESKATYTPLYTMQDAQIDWESMTAEQILRMHRAFYGSEAVHSFFRVKNKFHMVKFLELHRPNPRKYPLVPNYFELAPGSIITARKHAYVEIPCIDGNRIHVTRFQVASKQENDALQFNAGYIKKSKDKRMVTKPFDTKHLTPPFEYPPGYQRPTAGDFIPPSPPVSSNASKPSDTQTGDIPHEIEEIDMEDVIEIGRKSVVLEDDEGLGELESDDVSKEDA</sequence>
<dbReference type="GO" id="GO:0005739">
    <property type="term" value="C:mitochondrion"/>
    <property type="evidence" value="ECO:0007669"/>
    <property type="project" value="TreeGrafter"/>
</dbReference>
<dbReference type="PANTHER" id="PTHR11138:SF5">
    <property type="entry name" value="METHIONYL-TRNA FORMYLTRANSFERASE, MITOCHONDRIAL"/>
    <property type="match status" value="1"/>
</dbReference>
<comment type="caution">
    <text evidence="4">The sequence shown here is derived from an EMBL/GenBank/DDBJ whole genome shotgun (WGS) entry which is preliminary data.</text>
</comment>
<dbReference type="EMBL" id="JANBUO010000002">
    <property type="protein sequence ID" value="KAJ2809487.1"/>
    <property type="molecule type" value="Genomic_DNA"/>
</dbReference>
<feature type="domain" description="Formyl transferase C-terminal" evidence="3">
    <location>
        <begin position="259"/>
        <end position="367"/>
    </location>
</feature>
<feature type="domain" description="Formyl transferase N-terminal" evidence="2">
    <location>
        <begin position="120"/>
        <end position="222"/>
    </location>
</feature>
<gene>
    <name evidence="4" type="primary">FMT1</name>
    <name evidence="4" type="ORF">H4R20_000107</name>
</gene>
<dbReference type="AlphaFoldDB" id="A0A9W8I4K6"/>
<name>A0A9W8I4K6_9FUNG</name>
<organism evidence="4 5">
    <name type="scientific">Coemansia guatemalensis</name>
    <dbReference type="NCBI Taxonomy" id="2761395"/>
    <lineage>
        <taxon>Eukaryota</taxon>
        <taxon>Fungi</taxon>
        <taxon>Fungi incertae sedis</taxon>
        <taxon>Zoopagomycota</taxon>
        <taxon>Kickxellomycotina</taxon>
        <taxon>Kickxellomycetes</taxon>
        <taxon>Kickxellales</taxon>
        <taxon>Kickxellaceae</taxon>
        <taxon>Coemansia</taxon>
    </lineage>
</organism>
<evidence type="ECO:0000313" key="4">
    <source>
        <dbReference type="EMBL" id="KAJ2809487.1"/>
    </source>
</evidence>
<dbReference type="SUPFAM" id="SSF53328">
    <property type="entry name" value="Formyltransferase"/>
    <property type="match status" value="1"/>
</dbReference>
<keyword evidence="4" id="KW-0808">Transferase</keyword>
<feature type="compositionally biased region" description="Acidic residues" evidence="1">
    <location>
        <begin position="448"/>
        <end position="460"/>
    </location>
</feature>
<feature type="region of interest" description="Disordered" evidence="1">
    <location>
        <begin position="382"/>
        <end position="467"/>
    </location>
</feature>
<protein>
    <submittedName>
        <fullName evidence="4">Methionyl-tRNA formyltransferase</fullName>
        <ecNumber evidence="4">2.1.2.9</ecNumber>
    </submittedName>
</protein>
<accession>A0A9W8I4K6</accession>
<dbReference type="Gene3D" id="3.40.50.12230">
    <property type="match status" value="1"/>
</dbReference>
<dbReference type="Pfam" id="PF02911">
    <property type="entry name" value="Formyl_trans_C"/>
    <property type="match status" value="1"/>
</dbReference>
<dbReference type="OrthoDB" id="10268103at2759"/>
<feature type="compositionally biased region" description="Polar residues" evidence="1">
    <location>
        <begin position="411"/>
        <end position="424"/>
    </location>
</feature>
<dbReference type="InterPro" id="IPR002376">
    <property type="entry name" value="Formyl_transf_N"/>
</dbReference>
<keyword evidence="5" id="KW-1185">Reference proteome</keyword>
<evidence type="ECO:0000256" key="1">
    <source>
        <dbReference type="SAM" id="MobiDB-lite"/>
    </source>
</evidence>
<dbReference type="InterPro" id="IPR011034">
    <property type="entry name" value="Formyl_transferase-like_C_sf"/>
</dbReference>
<reference evidence="4" key="1">
    <citation type="submission" date="2022-07" db="EMBL/GenBank/DDBJ databases">
        <title>Phylogenomic reconstructions and comparative analyses of Kickxellomycotina fungi.</title>
        <authorList>
            <person name="Reynolds N.K."/>
            <person name="Stajich J.E."/>
            <person name="Barry K."/>
            <person name="Grigoriev I.V."/>
            <person name="Crous P."/>
            <person name="Smith M.E."/>
        </authorList>
    </citation>
    <scope>NUCLEOTIDE SEQUENCE</scope>
    <source>
        <strain evidence="4">NRRL 1565</strain>
    </source>
</reference>
<evidence type="ECO:0000259" key="3">
    <source>
        <dbReference type="Pfam" id="PF02911"/>
    </source>
</evidence>
<dbReference type="InterPro" id="IPR036477">
    <property type="entry name" value="Formyl_transf_N_sf"/>
</dbReference>